<sequence length="136" mass="15076">MHRFDLDGIALVLLLLLLLLLVGAADAVIRSQLTCGKFLLPEKIMQAPSPCGRCFDLIPLSLASAEPRNKRIEREVRFWPGDKREAQSSRPHSTLRRVGCPQPCIETLSESTECASSINSELVYGSGVERERAMLL</sequence>
<accession>A0AAJ4XP77</accession>
<evidence type="ECO:0000256" key="1">
    <source>
        <dbReference type="SAM" id="SignalP"/>
    </source>
</evidence>
<evidence type="ECO:0000313" key="2">
    <source>
        <dbReference type="EMBL" id="SNX85837.1"/>
    </source>
</evidence>
<feature type="signal peptide" evidence="1">
    <location>
        <begin position="1"/>
        <end position="27"/>
    </location>
</feature>
<dbReference type="AlphaFoldDB" id="A0AAJ4XP77"/>
<dbReference type="Proteomes" id="UP001294444">
    <property type="component" value="Unassembled WGS sequence"/>
</dbReference>
<organism evidence="2 3">
    <name type="scientific">Melanopsichium pennsylvanicum</name>
    <dbReference type="NCBI Taxonomy" id="63383"/>
    <lineage>
        <taxon>Eukaryota</taxon>
        <taxon>Fungi</taxon>
        <taxon>Dikarya</taxon>
        <taxon>Basidiomycota</taxon>
        <taxon>Ustilaginomycotina</taxon>
        <taxon>Ustilaginomycetes</taxon>
        <taxon>Ustilaginales</taxon>
        <taxon>Ustilaginaceae</taxon>
        <taxon>Melanopsichium</taxon>
    </lineage>
</organism>
<comment type="caution">
    <text evidence="2">The sequence shown here is derived from an EMBL/GenBank/DDBJ whole genome shotgun (WGS) entry which is preliminary data.</text>
</comment>
<name>A0AAJ4XP77_9BASI</name>
<feature type="chain" id="PRO_5042465683" evidence="1">
    <location>
        <begin position="28"/>
        <end position="136"/>
    </location>
</feature>
<reference evidence="2" key="1">
    <citation type="submission" date="2023-10" db="EMBL/GenBank/DDBJ databases">
        <authorList>
            <person name="Guldener U."/>
        </authorList>
    </citation>
    <scope>NUCLEOTIDE SEQUENCE</scope>
    <source>
        <strain evidence="2">Mp4</strain>
    </source>
</reference>
<keyword evidence="1" id="KW-0732">Signal</keyword>
<gene>
    <name evidence="2" type="ORF">MEPE_04546</name>
</gene>
<proteinExistence type="predicted"/>
<protein>
    <submittedName>
        <fullName evidence="2">Uncharacterized protein</fullName>
    </submittedName>
</protein>
<evidence type="ECO:0000313" key="3">
    <source>
        <dbReference type="Proteomes" id="UP001294444"/>
    </source>
</evidence>
<dbReference type="EMBL" id="OAPG01000011">
    <property type="protein sequence ID" value="SNX85837.1"/>
    <property type="molecule type" value="Genomic_DNA"/>
</dbReference>
<keyword evidence="3" id="KW-1185">Reference proteome</keyword>